<dbReference type="AlphaFoldDB" id="A0AA35WIV1"/>
<evidence type="ECO:0000313" key="1">
    <source>
        <dbReference type="EMBL" id="CAI8015402.1"/>
    </source>
</evidence>
<comment type="caution">
    <text evidence="1">The sequence shown here is derived from an EMBL/GenBank/DDBJ whole genome shotgun (WGS) entry which is preliminary data.</text>
</comment>
<name>A0AA35WIV1_GEOBA</name>
<evidence type="ECO:0000313" key="2">
    <source>
        <dbReference type="Proteomes" id="UP001174909"/>
    </source>
</evidence>
<dbReference type="EMBL" id="CASHTH010001440">
    <property type="protein sequence ID" value="CAI8015402.1"/>
    <property type="molecule type" value="Genomic_DNA"/>
</dbReference>
<reference evidence="1" key="1">
    <citation type="submission" date="2023-03" db="EMBL/GenBank/DDBJ databases">
        <authorList>
            <person name="Steffen K."/>
            <person name="Cardenas P."/>
        </authorList>
    </citation>
    <scope>NUCLEOTIDE SEQUENCE</scope>
</reference>
<organism evidence="1 2">
    <name type="scientific">Geodia barretti</name>
    <name type="common">Barrett's horny sponge</name>
    <dbReference type="NCBI Taxonomy" id="519541"/>
    <lineage>
        <taxon>Eukaryota</taxon>
        <taxon>Metazoa</taxon>
        <taxon>Porifera</taxon>
        <taxon>Demospongiae</taxon>
        <taxon>Heteroscleromorpha</taxon>
        <taxon>Tetractinellida</taxon>
        <taxon>Astrophorina</taxon>
        <taxon>Geodiidae</taxon>
        <taxon>Geodia</taxon>
    </lineage>
</organism>
<keyword evidence="2" id="KW-1185">Reference proteome</keyword>
<proteinExistence type="predicted"/>
<accession>A0AA35WIV1</accession>
<sequence length="58" mass="6882">MGKSLFMYLSFCNRTIWSCILQCQLNSYFYVSIHVCNNRTVLMFLCSHSCFLLRTTRS</sequence>
<protein>
    <submittedName>
        <fullName evidence="1">Uncharacterized protein</fullName>
    </submittedName>
</protein>
<gene>
    <name evidence="1" type="ORF">GBAR_LOCUS9536</name>
</gene>
<dbReference type="Proteomes" id="UP001174909">
    <property type="component" value="Unassembled WGS sequence"/>
</dbReference>